<evidence type="ECO:0000256" key="1">
    <source>
        <dbReference type="SAM" id="MobiDB-lite"/>
    </source>
</evidence>
<accession>A0A9W9ZFY7</accession>
<gene>
    <name evidence="2" type="ORF">OS493_007108</name>
</gene>
<name>A0A9W9ZFY7_9CNID</name>
<reference evidence="2" key="1">
    <citation type="submission" date="2023-01" db="EMBL/GenBank/DDBJ databases">
        <title>Genome assembly of the deep-sea coral Lophelia pertusa.</title>
        <authorList>
            <person name="Herrera S."/>
            <person name="Cordes E."/>
        </authorList>
    </citation>
    <scope>NUCLEOTIDE SEQUENCE</scope>
    <source>
        <strain evidence="2">USNM1676648</strain>
        <tissue evidence="2">Polyp</tissue>
    </source>
</reference>
<comment type="caution">
    <text evidence="2">The sequence shown here is derived from an EMBL/GenBank/DDBJ whole genome shotgun (WGS) entry which is preliminary data.</text>
</comment>
<dbReference type="EMBL" id="MU826352">
    <property type="protein sequence ID" value="KAJ7380735.1"/>
    <property type="molecule type" value="Genomic_DNA"/>
</dbReference>
<evidence type="ECO:0000313" key="2">
    <source>
        <dbReference type="EMBL" id="KAJ7380735.1"/>
    </source>
</evidence>
<feature type="region of interest" description="Disordered" evidence="1">
    <location>
        <begin position="158"/>
        <end position="196"/>
    </location>
</feature>
<dbReference type="AlphaFoldDB" id="A0A9W9ZFY7"/>
<protein>
    <submittedName>
        <fullName evidence="2">Uncharacterized protein</fullName>
    </submittedName>
</protein>
<proteinExistence type="predicted"/>
<dbReference type="Proteomes" id="UP001163046">
    <property type="component" value="Unassembled WGS sequence"/>
</dbReference>
<organism evidence="2 3">
    <name type="scientific">Desmophyllum pertusum</name>
    <dbReference type="NCBI Taxonomy" id="174260"/>
    <lineage>
        <taxon>Eukaryota</taxon>
        <taxon>Metazoa</taxon>
        <taxon>Cnidaria</taxon>
        <taxon>Anthozoa</taxon>
        <taxon>Hexacorallia</taxon>
        <taxon>Scleractinia</taxon>
        <taxon>Caryophylliina</taxon>
        <taxon>Caryophylliidae</taxon>
        <taxon>Desmophyllum</taxon>
    </lineage>
</organism>
<sequence length="353" mass="40494">MLCAKAKTSRLLYGCSGVLRTPTSQICRAGGLELYELVCQRHFDQIRREDDRTCSCPSTWGHTPKMHGHPIPTRYHQILDRVGHSCAPYKPGTRWCDKCRTEAPKKLKNWPRLEEEFACERRKENSATEVQGCEAETTGADSATHIVYQEVCQETEAMESETGLELNSKTHQGSNQDRNTGVGSTIEPEPQSMQQNPDHWKIAEGQFGGMLVGQDGDIMLEASTWKSIQEKLNEPTFKELIDTLSRQMDKCSDRQRLVNQPVFKEFLVSNAPTLYKNILDSILSEHHGDKRANLQEKRATALIWQLLYYRYFHADHPSRPITFTVFQRVILKRIMTLTNNPLHTMKWKTVEVT</sequence>
<keyword evidence="3" id="KW-1185">Reference proteome</keyword>
<dbReference type="OrthoDB" id="5981512at2759"/>
<feature type="compositionally biased region" description="Polar residues" evidence="1">
    <location>
        <begin position="165"/>
        <end position="183"/>
    </location>
</feature>
<evidence type="ECO:0000313" key="3">
    <source>
        <dbReference type="Proteomes" id="UP001163046"/>
    </source>
</evidence>